<dbReference type="PROSITE" id="PS00102">
    <property type="entry name" value="PHOSPHORYLASE"/>
    <property type="match status" value="1"/>
</dbReference>
<evidence type="ECO:0000256" key="5">
    <source>
        <dbReference type="ARBA" id="ARBA00022490"/>
    </source>
</evidence>
<proteinExistence type="inferred from homology"/>
<evidence type="ECO:0000256" key="4">
    <source>
        <dbReference type="ARBA" id="ARBA00006047"/>
    </source>
</evidence>
<evidence type="ECO:0000256" key="6">
    <source>
        <dbReference type="ARBA" id="ARBA00022533"/>
    </source>
</evidence>
<evidence type="ECO:0000256" key="1">
    <source>
        <dbReference type="ARBA" id="ARBA00001275"/>
    </source>
</evidence>
<evidence type="ECO:0000256" key="10">
    <source>
        <dbReference type="ARBA" id="ARBA00023277"/>
    </source>
</evidence>
<dbReference type="GO" id="GO:0030170">
    <property type="term" value="F:pyridoxal phosphate binding"/>
    <property type="evidence" value="ECO:0007669"/>
    <property type="project" value="InterPro"/>
</dbReference>
<dbReference type="Gene3D" id="3.40.50.2000">
    <property type="entry name" value="Glycogen Phosphorylase B"/>
    <property type="match status" value="2"/>
</dbReference>
<dbReference type="Proteomes" id="UP000886785">
    <property type="component" value="Unassembled WGS sequence"/>
</dbReference>
<comment type="subcellular location">
    <subcellularLocation>
        <location evidence="3">Cytoplasm</location>
    </subcellularLocation>
</comment>
<dbReference type="PANTHER" id="PTHR11468:SF3">
    <property type="entry name" value="GLYCOGEN PHOSPHORYLASE, LIVER FORM"/>
    <property type="match status" value="1"/>
</dbReference>
<evidence type="ECO:0000313" key="15">
    <source>
        <dbReference type="Proteomes" id="UP000886785"/>
    </source>
</evidence>
<accession>A0A9D1DPJ6</accession>
<organism evidence="14 15">
    <name type="scientific">Candidatus Gallacutalibacter pullicola</name>
    <dbReference type="NCBI Taxonomy" id="2840830"/>
    <lineage>
        <taxon>Bacteria</taxon>
        <taxon>Bacillati</taxon>
        <taxon>Bacillota</taxon>
        <taxon>Clostridia</taxon>
        <taxon>Eubacteriales</taxon>
        <taxon>Candidatus Gallacutalibacter</taxon>
    </lineage>
</organism>
<sequence length="780" mass="89177">MSQFQETIERCLRETGAPSAQEATAKQLYHSVSRAAMAELMARWKKTENQKRACYLSAEFLTGRLIYSNLMNLGLLEETTRYLEQNGISPAVFEQIEDDALGNGGLGRLAACFLDSAATQNIPLDGYGIRYRYGLFQQRFEDGFQKEYPDDWTRFGDPWSIRREEESVLVRFADQTVRAVPYDMPVIGYGGTCINTLRLWQSEPVDGFDLSQFNSQNYTEASEKRTLAEAISAVLYPNDDTREGKRLRLKQQYFFASASIQSILRDYRRAHGDDFSQLPQSFAIQLNDTHPVIAIPELLRILCGEYMVPFDEAFALARDTFAYTNHTIMAEALEKWDIPLFLSVAPEVYPYVVMLQNKLRLDLAARGISGEDQKIYFLSDGRQIHMARLAIYASHSTNGVAKIHTEILKNTALPEWYHLYPERFNNKTNGITQRRWLALCNRELSGFITDRLGSGWITDLDQLKGLEKYADDPHSLRQLLEIKQEKKRQLAAYVQAHDAFQLHTDFLFDIQIKRLHEYKRQLLNAFSILDLYFGLKEGRIHDFYPTVFLFGAKAAPGYYRAKGIIKFINETAKLINYDSDVNRMMQVLFVQDYNVSYAEKLIPAADISEQISTAGTEASGTSNMKFMLNGAVTLGTLDGANIEIVDRAGRENNYIFGATVEELDAQRDSYDPVKLYEGIPRIRRVVDTLVDGTFSDGSTGMFRELYDALLKGASWHQPDHYFLLQDFLPYCGARLRANRDYAQDREAFARKCLINIANAGPFSSDRTIRQYSTDIWHLLP</sequence>
<dbReference type="SUPFAM" id="SSF53756">
    <property type="entry name" value="UDP-Glycosyltransferase/glycogen phosphorylase"/>
    <property type="match status" value="1"/>
</dbReference>
<evidence type="ECO:0000256" key="8">
    <source>
        <dbReference type="ARBA" id="ARBA00022679"/>
    </source>
</evidence>
<dbReference type="Pfam" id="PF00343">
    <property type="entry name" value="Phosphorylase"/>
    <property type="match status" value="1"/>
</dbReference>
<evidence type="ECO:0000256" key="13">
    <source>
        <dbReference type="RuleBase" id="RU000587"/>
    </source>
</evidence>
<comment type="similarity">
    <text evidence="4 13">Belongs to the glycogen phosphorylase family.</text>
</comment>
<dbReference type="EC" id="2.4.1.1" evidence="13"/>
<dbReference type="InterPro" id="IPR011833">
    <property type="entry name" value="Glycg_phsphrylas"/>
</dbReference>
<dbReference type="GO" id="GO:0005737">
    <property type="term" value="C:cytoplasm"/>
    <property type="evidence" value="ECO:0007669"/>
    <property type="project" value="UniProtKB-SubCell"/>
</dbReference>
<comment type="catalytic activity">
    <reaction evidence="1 13">
        <text>[(1-&gt;4)-alpha-D-glucosyl](n) + phosphate = [(1-&gt;4)-alpha-D-glucosyl](n-1) + alpha-D-glucose 1-phosphate</text>
        <dbReference type="Rhea" id="RHEA:41732"/>
        <dbReference type="Rhea" id="RHEA-COMP:9584"/>
        <dbReference type="Rhea" id="RHEA-COMP:9586"/>
        <dbReference type="ChEBI" id="CHEBI:15444"/>
        <dbReference type="ChEBI" id="CHEBI:43474"/>
        <dbReference type="ChEBI" id="CHEBI:58601"/>
        <dbReference type="EC" id="2.4.1.1"/>
    </reaction>
</comment>
<evidence type="ECO:0000256" key="7">
    <source>
        <dbReference type="ARBA" id="ARBA00022676"/>
    </source>
</evidence>
<dbReference type="InterPro" id="IPR035090">
    <property type="entry name" value="Pyridoxal_P_attach_site"/>
</dbReference>
<keyword evidence="6" id="KW-0021">Allosteric enzyme</keyword>
<comment type="cofactor">
    <cofactor evidence="2 13">
        <name>pyridoxal 5'-phosphate</name>
        <dbReference type="ChEBI" id="CHEBI:597326"/>
    </cofactor>
</comment>
<evidence type="ECO:0000313" key="14">
    <source>
        <dbReference type="EMBL" id="HIR56578.1"/>
    </source>
</evidence>
<dbReference type="PIRSF" id="PIRSF000460">
    <property type="entry name" value="Pprylas_GlgP"/>
    <property type="match status" value="1"/>
</dbReference>
<keyword evidence="7 13" id="KW-0328">Glycosyltransferase</keyword>
<keyword evidence="9 12" id="KW-0663">Pyridoxal phosphate</keyword>
<reference evidence="14" key="1">
    <citation type="submission" date="2020-10" db="EMBL/GenBank/DDBJ databases">
        <authorList>
            <person name="Gilroy R."/>
        </authorList>
    </citation>
    <scope>NUCLEOTIDE SEQUENCE</scope>
    <source>
        <strain evidence="14">ChiSjej1B19-7085</strain>
    </source>
</reference>
<evidence type="ECO:0000256" key="3">
    <source>
        <dbReference type="ARBA" id="ARBA00004496"/>
    </source>
</evidence>
<dbReference type="GO" id="GO:0008184">
    <property type="term" value="F:glycogen phosphorylase activity"/>
    <property type="evidence" value="ECO:0007669"/>
    <property type="project" value="InterPro"/>
</dbReference>
<evidence type="ECO:0000256" key="9">
    <source>
        <dbReference type="ARBA" id="ARBA00022898"/>
    </source>
</evidence>
<dbReference type="EMBL" id="DVHF01000035">
    <property type="protein sequence ID" value="HIR56578.1"/>
    <property type="molecule type" value="Genomic_DNA"/>
</dbReference>
<dbReference type="FunFam" id="3.40.50.2000:FF:000003">
    <property type="entry name" value="Alpha-1,4 glucan phosphorylase"/>
    <property type="match status" value="1"/>
</dbReference>
<dbReference type="NCBIfam" id="TIGR02093">
    <property type="entry name" value="P_ylase"/>
    <property type="match status" value="1"/>
</dbReference>
<comment type="function">
    <text evidence="13">Allosteric enzyme that catalyzes the rate-limiting step in glycogen catabolism, the phosphorolytic cleavage of glycogen to produce glucose-1-phosphate, and plays a central role in maintaining cellular and organismal glucose homeostasis.</text>
</comment>
<feature type="modified residue" description="N6-(pyridoxal phosphate)lysine" evidence="12">
    <location>
        <position position="625"/>
    </location>
</feature>
<evidence type="ECO:0000256" key="11">
    <source>
        <dbReference type="ARBA" id="ARBA00025174"/>
    </source>
</evidence>
<keyword evidence="10 13" id="KW-0119">Carbohydrate metabolism</keyword>
<dbReference type="GO" id="GO:0005980">
    <property type="term" value="P:glycogen catabolic process"/>
    <property type="evidence" value="ECO:0007669"/>
    <property type="project" value="TreeGrafter"/>
</dbReference>
<dbReference type="InterPro" id="IPR000811">
    <property type="entry name" value="Glyco_trans_35"/>
</dbReference>
<dbReference type="PANTHER" id="PTHR11468">
    <property type="entry name" value="GLYCOGEN PHOSPHORYLASE"/>
    <property type="match status" value="1"/>
</dbReference>
<comment type="caution">
    <text evidence="14">The sequence shown here is derived from an EMBL/GenBank/DDBJ whole genome shotgun (WGS) entry which is preliminary data.</text>
</comment>
<keyword evidence="5" id="KW-0963">Cytoplasm</keyword>
<keyword evidence="8 13" id="KW-0808">Transferase</keyword>
<evidence type="ECO:0000256" key="12">
    <source>
        <dbReference type="PIRSR" id="PIRSR000460-1"/>
    </source>
</evidence>
<comment type="function">
    <text evidence="11">Phosphorylase is an important allosteric enzyme in carbohydrate metabolism. Enzymes from different sources differ in their regulatory mechanisms and in their natural substrates. However, all known phosphorylases share catalytic and structural properties.</text>
</comment>
<evidence type="ECO:0000256" key="2">
    <source>
        <dbReference type="ARBA" id="ARBA00001933"/>
    </source>
</evidence>
<dbReference type="CDD" id="cd04300">
    <property type="entry name" value="GT35_Glycogen_Phosphorylase"/>
    <property type="match status" value="1"/>
</dbReference>
<reference evidence="14" key="2">
    <citation type="journal article" date="2021" name="PeerJ">
        <title>Extensive microbial diversity within the chicken gut microbiome revealed by metagenomics and culture.</title>
        <authorList>
            <person name="Gilroy R."/>
            <person name="Ravi A."/>
            <person name="Getino M."/>
            <person name="Pursley I."/>
            <person name="Horton D.L."/>
            <person name="Alikhan N.F."/>
            <person name="Baker D."/>
            <person name="Gharbi K."/>
            <person name="Hall N."/>
            <person name="Watson M."/>
            <person name="Adriaenssens E.M."/>
            <person name="Foster-Nyarko E."/>
            <person name="Jarju S."/>
            <person name="Secka A."/>
            <person name="Antonio M."/>
            <person name="Oren A."/>
            <person name="Chaudhuri R.R."/>
            <person name="La Ragione R."/>
            <person name="Hildebrand F."/>
            <person name="Pallen M.J."/>
        </authorList>
    </citation>
    <scope>NUCLEOTIDE SEQUENCE</scope>
    <source>
        <strain evidence="14">ChiSjej1B19-7085</strain>
    </source>
</reference>
<dbReference type="FunFam" id="3.40.50.2000:FF:000153">
    <property type="entry name" value="Alpha-1,4 glucan phosphorylase"/>
    <property type="match status" value="1"/>
</dbReference>
<gene>
    <name evidence="14" type="ORF">IAA54_02835</name>
</gene>
<dbReference type="AlphaFoldDB" id="A0A9D1DPJ6"/>
<protein>
    <recommendedName>
        <fullName evidence="13">Alpha-1,4 glucan phosphorylase</fullName>
        <ecNumber evidence="13">2.4.1.1</ecNumber>
    </recommendedName>
</protein>
<name>A0A9D1DPJ6_9FIRM</name>